<dbReference type="InterPro" id="IPR012480">
    <property type="entry name" value="Hepar_II_III_C"/>
</dbReference>
<dbReference type="Pfam" id="PF07940">
    <property type="entry name" value="Hepar_II_III_C"/>
    <property type="match status" value="1"/>
</dbReference>
<feature type="domain" description="Heparinase II/III-like C-terminal" evidence="5">
    <location>
        <begin position="409"/>
        <end position="590"/>
    </location>
</feature>
<evidence type="ECO:0000256" key="2">
    <source>
        <dbReference type="ARBA" id="ARBA00022729"/>
    </source>
</evidence>
<dbReference type="RefSeq" id="WP_218155009.1">
    <property type="nucleotide sequence ID" value="NZ_FOPP01000001.1"/>
</dbReference>
<feature type="domain" description="Heparin-sulfate lyase N-terminal" evidence="6">
    <location>
        <begin position="115"/>
        <end position="349"/>
    </location>
</feature>
<evidence type="ECO:0000313" key="8">
    <source>
        <dbReference type="Proteomes" id="UP000199666"/>
    </source>
</evidence>
<proteinExistence type="predicted"/>
<accession>A0A1I2TJR0</accession>
<evidence type="ECO:0000259" key="6">
    <source>
        <dbReference type="Pfam" id="PF16889"/>
    </source>
</evidence>
<dbReference type="SUPFAM" id="SSF48230">
    <property type="entry name" value="Chondroitin AC/alginate lyase"/>
    <property type="match status" value="1"/>
</dbReference>
<reference evidence="7 8" key="1">
    <citation type="submission" date="2016-10" db="EMBL/GenBank/DDBJ databases">
        <authorList>
            <person name="de Groot N.N."/>
        </authorList>
    </citation>
    <scope>NUCLEOTIDE SEQUENCE [LARGE SCALE GENOMIC DNA]</scope>
    <source>
        <strain evidence="7 8">DSM 18684</strain>
    </source>
</reference>
<evidence type="ECO:0000256" key="3">
    <source>
        <dbReference type="ARBA" id="ARBA00022764"/>
    </source>
</evidence>
<sequence>MIKKIQRAFQLVKNMGGRYVFFRTGFELRKRLGLLKKKFPVEPAFQSYYTLDDWRSSAKPFFFESRESIKFEKRFSPELQSNYDRLKEFKYPFFSSLEYELGAKHDWVTNPDNGFKYDKDLHWLDVNDFDRNAGDIKFVWEPSRFSHLYTIIRYDYHSGQDSSEQVFAEIESWLNGNNINQGPNFKCSQEISLRILNWTFALYYYKNSPSLTAERFDKIQHYIFWQTEHVYHNINFSRIAVRNNHAITETLLLYLVGLLYPKYPGAAKWKQKGKAWFEQEIAYQVYEDGTFLQFSMNYHRVVVQLLTWALKLSDLNGERFKNVVYERAKKSLTFLMNCMNAEDGWLPNYGNNDGALFFKLNDAHYRNYMPQLESLSYALNKGWEFTKFEDALWYGLSNEVKADPIEMEKGSISFEQGGYYLYRPTTESLNFIRCGSHKDRPAQADNLHLDIWYGGKNILHDGGTYKYNSDERNLKYFMGTRSHNTVMLGDNDQMEKGSRFIWYHWSQCEQVSTQEADEFFLFEGTIKAFQHLNKGIRHKRTIKIAKNEPRWEVTDVILNKPTALPLNQLWHTSYLHELNFEATLLSGEKVLAQIGEGYYSSFYGVKEPCDEVAFATNENTITTIITIK</sequence>
<name>A0A1I2TJR0_9SPHI</name>
<dbReference type="InterPro" id="IPR031680">
    <property type="entry name" value="Hepar_II_III_N"/>
</dbReference>
<protein>
    <submittedName>
        <fullName evidence="7">Heparinase II/III N-terminus</fullName>
    </submittedName>
</protein>
<keyword evidence="2" id="KW-0732">Signal</keyword>
<dbReference type="STRING" id="414048.SAMN04489864_101330"/>
<keyword evidence="4" id="KW-0456">Lyase</keyword>
<dbReference type="GO" id="GO:0042597">
    <property type="term" value="C:periplasmic space"/>
    <property type="evidence" value="ECO:0007669"/>
    <property type="project" value="UniProtKB-SubCell"/>
</dbReference>
<evidence type="ECO:0000256" key="4">
    <source>
        <dbReference type="ARBA" id="ARBA00023239"/>
    </source>
</evidence>
<dbReference type="Gene3D" id="1.50.10.100">
    <property type="entry name" value="Chondroitin AC/alginate lyase"/>
    <property type="match status" value="1"/>
</dbReference>
<dbReference type="InterPro" id="IPR008929">
    <property type="entry name" value="Chondroitin_lyas"/>
</dbReference>
<keyword evidence="3" id="KW-0574">Periplasm</keyword>
<evidence type="ECO:0000259" key="5">
    <source>
        <dbReference type="Pfam" id="PF07940"/>
    </source>
</evidence>
<evidence type="ECO:0000313" key="7">
    <source>
        <dbReference type="EMBL" id="SFG62736.1"/>
    </source>
</evidence>
<keyword evidence="8" id="KW-1185">Reference proteome</keyword>
<organism evidence="7 8">
    <name type="scientific">Pedobacter insulae</name>
    <dbReference type="NCBI Taxonomy" id="414048"/>
    <lineage>
        <taxon>Bacteria</taxon>
        <taxon>Pseudomonadati</taxon>
        <taxon>Bacteroidota</taxon>
        <taxon>Sphingobacteriia</taxon>
        <taxon>Sphingobacteriales</taxon>
        <taxon>Sphingobacteriaceae</taxon>
        <taxon>Pedobacter</taxon>
    </lineage>
</organism>
<dbReference type="GO" id="GO:0016829">
    <property type="term" value="F:lyase activity"/>
    <property type="evidence" value="ECO:0007669"/>
    <property type="project" value="UniProtKB-KW"/>
</dbReference>
<dbReference type="Gene3D" id="2.70.98.70">
    <property type="match status" value="1"/>
</dbReference>
<gene>
    <name evidence="7" type="ORF">SAMN04489864_101330</name>
</gene>
<dbReference type="Proteomes" id="UP000199666">
    <property type="component" value="Unassembled WGS sequence"/>
</dbReference>
<dbReference type="PANTHER" id="PTHR39210:SF1">
    <property type="entry name" value="HEPARIN-SULFATE LYASE"/>
    <property type="match status" value="1"/>
</dbReference>
<dbReference type="PANTHER" id="PTHR39210">
    <property type="entry name" value="HEPARIN-SULFATE LYASE"/>
    <property type="match status" value="1"/>
</dbReference>
<dbReference type="AlphaFoldDB" id="A0A1I2TJR0"/>
<dbReference type="EMBL" id="FOPP01000001">
    <property type="protein sequence ID" value="SFG62736.1"/>
    <property type="molecule type" value="Genomic_DNA"/>
</dbReference>
<comment type="subcellular location">
    <subcellularLocation>
        <location evidence="1">Periplasm</location>
    </subcellularLocation>
</comment>
<dbReference type="Pfam" id="PF16889">
    <property type="entry name" value="Hepar_II_III_N"/>
    <property type="match status" value="1"/>
</dbReference>
<evidence type="ECO:0000256" key="1">
    <source>
        <dbReference type="ARBA" id="ARBA00004418"/>
    </source>
</evidence>